<sequence length="125" mass="14646">MERVAQFAASFCQLYFVVFLLGSCLMHVRACSRFRSVVLEGETKARTRAVQGLRRESHRRVCEHVRKSRVLTFAPTTSIVPWFNVPRIRKIRFLQVPLILPFFFTCMLKLVNVIQLLHVDRIALR</sequence>
<evidence type="ECO:0000313" key="3">
    <source>
        <dbReference type="Proteomes" id="UP001430953"/>
    </source>
</evidence>
<keyword evidence="1" id="KW-1133">Transmembrane helix</keyword>
<proteinExistence type="predicted"/>
<evidence type="ECO:0000256" key="1">
    <source>
        <dbReference type="SAM" id="Phobius"/>
    </source>
</evidence>
<dbReference type="PROSITE" id="PS51257">
    <property type="entry name" value="PROKAR_LIPOPROTEIN"/>
    <property type="match status" value="1"/>
</dbReference>
<dbReference type="EMBL" id="JADYXP020000012">
    <property type="protein sequence ID" value="KAL0113369.1"/>
    <property type="molecule type" value="Genomic_DNA"/>
</dbReference>
<keyword evidence="1" id="KW-0472">Membrane</keyword>
<reference evidence="2 3" key="1">
    <citation type="submission" date="2023-03" db="EMBL/GenBank/DDBJ databases">
        <title>High recombination rates correlate with genetic variation in Cardiocondyla obscurior ants.</title>
        <authorList>
            <person name="Errbii M."/>
        </authorList>
    </citation>
    <scope>NUCLEOTIDE SEQUENCE [LARGE SCALE GENOMIC DNA]</scope>
    <source>
        <strain evidence="2">Alpha-2009</strain>
        <tissue evidence="2">Whole body</tissue>
    </source>
</reference>
<evidence type="ECO:0000313" key="2">
    <source>
        <dbReference type="EMBL" id="KAL0113369.1"/>
    </source>
</evidence>
<name>A0AAW2FFN9_9HYME</name>
<feature type="transmembrane region" description="Helical" evidence="1">
    <location>
        <begin position="96"/>
        <end position="117"/>
    </location>
</feature>
<accession>A0AAW2FFN9</accession>
<organism evidence="2 3">
    <name type="scientific">Cardiocondyla obscurior</name>
    <dbReference type="NCBI Taxonomy" id="286306"/>
    <lineage>
        <taxon>Eukaryota</taxon>
        <taxon>Metazoa</taxon>
        <taxon>Ecdysozoa</taxon>
        <taxon>Arthropoda</taxon>
        <taxon>Hexapoda</taxon>
        <taxon>Insecta</taxon>
        <taxon>Pterygota</taxon>
        <taxon>Neoptera</taxon>
        <taxon>Endopterygota</taxon>
        <taxon>Hymenoptera</taxon>
        <taxon>Apocrita</taxon>
        <taxon>Aculeata</taxon>
        <taxon>Formicoidea</taxon>
        <taxon>Formicidae</taxon>
        <taxon>Myrmicinae</taxon>
        <taxon>Cardiocondyla</taxon>
    </lineage>
</organism>
<evidence type="ECO:0008006" key="4">
    <source>
        <dbReference type="Google" id="ProtNLM"/>
    </source>
</evidence>
<feature type="transmembrane region" description="Helical" evidence="1">
    <location>
        <begin position="6"/>
        <end position="26"/>
    </location>
</feature>
<comment type="caution">
    <text evidence="2">The sequence shown here is derived from an EMBL/GenBank/DDBJ whole genome shotgun (WGS) entry which is preliminary data.</text>
</comment>
<dbReference type="AlphaFoldDB" id="A0AAW2FFN9"/>
<gene>
    <name evidence="2" type="ORF">PUN28_012501</name>
</gene>
<protein>
    <recommendedName>
        <fullName evidence="4">Secreted protein</fullName>
    </recommendedName>
</protein>
<keyword evidence="1" id="KW-0812">Transmembrane</keyword>
<dbReference type="Proteomes" id="UP001430953">
    <property type="component" value="Unassembled WGS sequence"/>
</dbReference>
<keyword evidence="3" id="KW-1185">Reference proteome</keyword>